<dbReference type="Proteomes" id="UP001420932">
    <property type="component" value="Unassembled WGS sequence"/>
</dbReference>
<evidence type="ECO:0000313" key="2">
    <source>
        <dbReference type="EMBL" id="KAK9170085.1"/>
    </source>
</evidence>
<proteinExistence type="predicted"/>
<evidence type="ECO:0000313" key="3">
    <source>
        <dbReference type="Proteomes" id="UP001420932"/>
    </source>
</evidence>
<name>A0AAP0LI85_9MAGN</name>
<organism evidence="2 3">
    <name type="scientific">Stephania yunnanensis</name>
    <dbReference type="NCBI Taxonomy" id="152371"/>
    <lineage>
        <taxon>Eukaryota</taxon>
        <taxon>Viridiplantae</taxon>
        <taxon>Streptophyta</taxon>
        <taxon>Embryophyta</taxon>
        <taxon>Tracheophyta</taxon>
        <taxon>Spermatophyta</taxon>
        <taxon>Magnoliopsida</taxon>
        <taxon>Ranunculales</taxon>
        <taxon>Menispermaceae</taxon>
        <taxon>Menispermoideae</taxon>
        <taxon>Cissampelideae</taxon>
        <taxon>Stephania</taxon>
    </lineage>
</organism>
<protein>
    <submittedName>
        <fullName evidence="2">Uncharacterized protein</fullName>
    </submittedName>
</protein>
<accession>A0AAP0LI85</accession>
<sequence>MCEQCMKGKKRGGRGNEIKALHKSVMPFIQVHRGKARTDDVSVQAVYEGEGSTGAKLGPMVMVCVHQCMKRKERNGEIADEESHGGNEIDRDDNGNGSGNSDGDDDDIGEDDEVVVNKVWGWFT</sequence>
<gene>
    <name evidence="2" type="ORF">Syun_002225</name>
</gene>
<reference evidence="2 3" key="1">
    <citation type="submission" date="2024-01" db="EMBL/GenBank/DDBJ databases">
        <title>Genome assemblies of Stephania.</title>
        <authorList>
            <person name="Yang L."/>
        </authorList>
    </citation>
    <scope>NUCLEOTIDE SEQUENCE [LARGE SCALE GENOMIC DNA]</scope>
    <source>
        <strain evidence="2">YNDBR</strain>
        <tissue evidence="2">Leaf</tissue>
    </source>
</reference>
<feature type="region of interest" description="Disordered" evidence="1">
    <location>
        <begin position="75"/>
        <end position="111"/>
    </location>
</feature>
<evidence type="ECO:0000256" key="1">
    <source>
        <dbReference type="SAM" id="MobiDB-lite"/>
    </source>
</evidence>
<feature type="compositionally biased region" description="Acidic residues" evidence="1">
    <location>
        <begin position="102"/>
        <end position="111"/>
    </location>
</feature>
<dbReference type="AlphaFoldDB" id="A0AAP0LI85"/>
<comment type="caution">
    <text evidence="2">The sequence shown here is derived from an EMBL/GenBank/DDBJ whole genome shotgun (WGS) entry which is preliminary data.</text>
</comment>
<dbReference type="EMBL" id="JBBNAF010000001">
    <property type="protein sequence ID" value="KAK9170085.1"/>
    <property type="molecule type" value="Genomic_DNA"/>
</dbReference>
<feature type="compositionally biased region" description="Basic and acidic residues" evidence="1">
    <location>
        <begin position="75"/>
        <end position="94"/>
    </location>
</feature>
<keyword evidence="3" id="KW-1185">Reference proteome</keyword>